<comment type="caution">
    <text evidence="1">The sequence shown here is derived from an EMBL/GenBank/DDBJ whole genome shotgun (WGS) entry which is preliminary data.</text>
</comment>
<accession>A0A267HQL5</accession>
<dbReference type="PANTHER" id="PTHR11122:SF13">
    <property type="entry name" value="GLUCOSE-6-PHOSPHATE 1-EPIMERASE"/>
    <property type="match status" value="1"/>
</dbReference>
<dbReference type="SUPFAM" id="SSF74650">
    <property type="entry name" value="Galactose mutarotase-like"/>
    <property type="match status" value="1"/>
</dbReference>
<dbReference type="InterPro" id="IPR037481">
    <property type="entry name" value="LacX"/>
</dbReference>
<name>A0A267HQL5_9ENTE</name>
<dbReference type="GO" id="GO:0030246">
    <property type="term" value="F:carbohydrate binding"/>
    <property type="evidence" value="ECO:0007669"/>
    <property type="project" value="InterPro"/>
</dbReference>
<dbReference type="EMBL" id="LHUG01000018">
    <property type="protein sequence ID" value="PAA99799.1"/>
    <property type="molecule type" value="Genomic_DNA"/>
</dbReference>
<dbReference type="GO" id="GO:0016853">
    <property type="term" value="F:isomerase activity"/>
    <property type="evidence" value="ECO:0007669"/>
    <property type="project" value="InterPro"/>
</dbReference>
<organism evidence="1 2">
    <name type="scientific">Enterococcus canintestini</name>
    <dbReference type="NCBI Taxonomy" id="317010"/>
    <lineage>
        <taxon>Bacteria</taxon>
        <taxon>Bacillati</taxon>
        <taxon>Bacillota</taxon>
        <taxon>Bacilli</taxon>
        <taxon>Lactobacillales</taxon>
        <taxon>Enterococcaceae</taxon>
        <taxon>Enterococcus</taxon>
    </lineage>
</organism>
<dbReference type="CDD" id="cd09024">
    <property type="entry name" value="Aldose_epim_lacX"/>
    <property type="match status" value="1"/>
</dbReference>
<dbReference type="InterPro" id="IPR014718">
    <property type="entry name" value="GH-type_carb-bd"/>
</dbReference>
<proteinExistence type="predicted"/>
<dbReference type="Pfam" id="PF01263">
    <property type="entry name" value="Aldose_epim"/>
    <property type="match status" value="1"/>
</dbReference>
<dbReference type="AlphaFoldDB" id="A0A267HQL5"/>
<evidence type="ECO:0000313" key="2">
    <source>
        <dbReference type="Proteomes" id="UP000216797"/>
    </source>
</evidence>
<dbReference type="InterPro" id="IPR008183">
    <property type="entry name" value="Aldose_1/G6P_1-epimerase"/>
</dbReference>
<gene>
    <name evidence="1" type="ORF">AKL21_12570</name>
</gene>
<dbReference type="Proteomes" id="UP000216797">
    <property type="component" value="Unassembled WGS sequence"/>
</dbReference>
<dbReference type="Gene3D" id="2.70.98.10">
    <property type="match status" value="1"/>
</dbReference>
<protein>
    <submittedName>
        <fullName evidence="1">Aldose epimerase</fullName>
    </submittedName>
</protein>
<dbReference type="InterPro" id="IPR011013">
    <property type="entry name" value="Gal_mutarotase_sf_dom"/>
</dbReference>
<dbReference type="PANTHER" id="PTHR11122">
    <property type="entry name" value="APOSPORY-ASSOCIATED PROTEIN C-RELATED"/>
    <property type="match status" value="1"/>
</dbReference>
<keyword evidence="2" id="KW-1185">Reference proteome</keyword>
<reference evidence="1 2" key="1">
    <citation type="submission" date="2015-08" db="EMBL/GenBank/DDBJ databases">
        <title>Enterococcus genome sequence.</title>
        <authorList>
            <person name="Acedo J.Z."/>
            <person name="Vederas J.C."/>
        </authorList>
    </citation>
    <scope>NUCLEOTIDE SEQUENCE [LARGE SCALE GENOMIC DNA]</scope>
    <source>
        <strain evidence="1 2">49</strain>
    </source>
</reference>
<evidence type="ECO:0000313" key="1">
    <source>
        <dbReference type="EMBL" id="PAA99799.1"/>
    </source>
</evidence>
<sequence length="291" mass="32841">MTVTIENDQLRAKIALHGAELQSLVSKTTDLEYIWQADPKYWGKHAPVLFPIVGALKEDSYQYKGKTYHMSKHGFARDMDFALLEKSDDSASFILKATEKTKAIFPFDFELIIRYELGGDGLTVKYEVENLAEDEMFFSIGGHPAFNVPLEKGLNFEDYYLAFSPRKSRLSLPLEGNYIDLEQRTLGQTNTNLALTHDMFKNDAVIFETKGLNAISICSEKSPHSVTLSYKDMPYVGIWSPYPTESPFVCIEPWCGIADTTDATGELIEKLGIQQLAGREKFTTKYAITVK</sequence>
<dbReference type="RefSeq" id="WP_095007176.1">
    <property type="nucleotide sequence ID" value="NZ_LHUG01000018.1"/>
</dbReference>
<dbReference type="GO" id="GO:0005975">
    <property type="term" value="P:carbohydrate metabolic process"/>
    <property type="evidence" value="ECO:0007669"/>
    <property type="project" value="InterPro"/>
</dbReference>